<organism evidence="5 6">
    <name type="scientific">Pedobacter ginsenosidimutans</name>
    <dbReference type="NCBI Taxonomy" id="687842"/>
    <lineage>
        <taxon>Bacteria</taxon>
        <taxon>Pseudomonadati</taxon>
        <taxon>Bacteroidota</taxon>
        <taxon>Sphingobacteriia</taxon>
        <taxon>Sphingobacteriales</taxon>
        <taxon>Sphingobacteriaceae</taxon>
        <taxon>Pedobacter</taxon>
    </lineage>
</organism>
<evidence type="ECO:0000313" key="6">
    <source>
        <dbReference type="Proteomes" id="UP000051950"/>
    </source>
</evidence>
<dbReference type="Proteomes" id="UP000051950">
    <property type="component" value="Unassembled WGS sequence"/>
</dbReference>
<dbReference type="Pfam" id="PF01381">
    <property type="entry name" value="HTH_3"/>
    <property type="match status" value="1"/>
</dbReference>
<keyword evidence="2" id="KW-0238">DNA-binding</keyword>
<proteinExistence type="predicted"/>
<dbReference type="CDD" id="cd00093">
    <property type="entry name" value="HTH_XRE"/>
    <property type="match status" value="1"/>
</dbReference>
<dbReference type="PANTHER" id="PTHR46797">
    <property type="entry name" value="HTH-TYPE TRANSCRIPTIONAL REGULATOR"/>
    <property type="match status" value="1"/>
</dbReference>
<evidence type="ECO:0000259" key="4">
    <source>
        <dbReference type="PROSITE" id="PS50943"/>
    </source>
</evidence>
<dbReference type="AlphaFoldDB" id="A0A0T5VGQ0"/>
<protein>
    <recommendedName>
        <fullName evidence="4">HTH cro/C1-type domain-containing protein</fullName>
    </recommendedName>
</protein>
<dbReference type="Gene3D" id="1.10.260.40">
    <property type="entry name" value="lambda repressor-like DNA-binding domains"/>
    <property type="match status" value="1"/>
</dbReference>
<keyword evidence="6" id="KW-1185">Reference proteome</keyword>
<accession>A0A0T5VGQ0</accession>
<dbReference type="PANTHER" id="PTHR46797:SF23">
    <property type="entry name" value="HTH-TYPE TRANSCRIPTIONAL REGULATOR SUTR"/>
    <property type="match status" value="1"/>
</dbReference>
<dbReference type="InterPro" id="IPR025272">
    <property type="entry name" value="SocA_Panacea"/>
</dbReference>
<dbReference type="STRING" id="687842.ASU31_26865"/>
<dbReference type="GO" id="GO:0003700">
    <property type="term" value="F:DNA-binding transcription factor activity"/>
    <property type="evidence" value="ECO:0007669"/>
    <property type="project" value="TreeGrafter"/>
</dbReference>
<evidence type="ECO:0000256" key="3">
    <source>
        <dbReference type="ARBA" id="ARBA00023163"/>
    </source>
</evidence>
<dbReference type="PROSITE" id="PS50943">
    <property type="entry name" value="HTH_CROC1"/>
    <property type="match status" value="1"/>
</dbReference>
<evidence type="ECO:0000313" key="5">
    <source>
        <dbReference type="EMBL" id="KRT13003.1"/>
    </source>
</evidence>
<evidence type="ECO:0000256" key="2">
    <source>
        <dbReference type="ARBA" id="ARBA00023125"/>
    </source>
</evidence>
<dbReference type="GO" id="GO:0005829">
    <property type="term" value="C:cytosol"/>
    <property type="evidence" value="ECO:0007669"/>
    <property type="project" value="TreeGrafter"/>
</dbReference>
<dbReference type="Pfam" id="PF13274">
    <property type="entry name" value="SocA_Panacea"/>
    <property type="match status" value="1"/>
</dbReference>
<name>A0A0T5VGQ0_9SPHI</name>
<dbReference type="InterPro" id="IPR001387">
    <property type="entry name" value="Cro/C1-type_HTH"/>
</dbReference>
<comment type="caution">
    <text evidence="5">The sequence shown here is derived from an EMBL/GenBank/DDBJ whole genome shotgun (WGS) entry which is preliminary data.</text>
</comment>
<keyword evidence="1" id="KW-0805">Transcription regulation</keyword>
<dbReference type="SUPFAM" id="SSF47413">
    <property type="entry name" value="lambda repressor-like DNA-binding domains"/>
    <property type="match status" value="1"/>
</dbReference>
<gene>
    <name evidence="5" type="ORF">ASU31_26865</name>
</gene>
<dbReference type="InterPro" id="IPR010982">
    <property type="entry name" value="Lambda_DNA-bd_dom_sf"/>
</dbReference>
<dbReference type="EMBL" id="LMZQ01000074">
    <property type="protein sequence ID" value="KRT13003.1"/>
    <property type="molecule type" value="Genomic_DNA"/>
</dbReference>
<feature type="domain" description="HTH cro/C1-type" evidence="4">
    <location>
        <begin position="14"/>
        <end position="68"/>
    </location>
</feature>
<sequence length="266" mass="30587">MGKELSKKQIGERIANLRLSKGFSQEDLAKSIAISRPSLTQMELGNRVVSLSEMQKLSIVLGFSLDEFMTKDFLANQSLKASSESHDEVIAERISVPTLNINKFKNVLLYILEHCAGKPNVGETVLYKLLYFSDFNYYELYEEHLTGAKYKKLPYGPVPQKLDAIINQMIDANQLQRIKTEFKGYPQKRYLPLEKADLTMLKASEKDVIDKVIEQMSDWSATAISDYSHKDLPWEVTEEGKDISYNLAFYRELPYSVRVYDEEENN</sequence>
<dbReference type="InterPro" id="IPR050807">
    <property type="entry name" value="TransReg_Diox_bact_type"/>
</dbReference>
<dbReference type="SMART" id="SM00530">
    <property type="entry name" value="HTH_XRE"/>
    <property type="match status" value="1"/>
</dbReference>
<reference evidence="5 6" key="1">
    <citation type="submission" date="2015-11" db="EMBL/GenBank/DDBJ databases">
        <title>Sequence of Pedobacter ginsenosidimutans.</title>
        <authorList>
            <person name="Carson E."/>
            <person name="Keyser V."/>
            <person name="Newman J."/>
            <person name="Miller J."/>
        </authorList>
    </citation>
    <scope>NUCLEOTIDE SEQUENCE [LARGE SCALE GENOMIC DNA]</scope>
    <source>
        <strain evidence="5 6">KACC 14530</strain>
    </source>
</reference>
<dbReference type="GO" id="GO:0003677">
    <property type="term" value="F:DNA binding"/>
    <property type="evidence" value="ECO:0007669"/>
    <property type="project" value="UniProtKB-KW"/>
</dbReference>
<dbReference type="RefSeq" id="WP_057935311.1">
    <property type="nucleotide sequence ID" value="NZ_LMZQ01000074.1"/>
</dbReference>
<evidence type="ECO:0000256" key="1">
    <source>
        <dbReference type="ARBA" id="ARBA00023015"/>
    </source>
</evidence>
<keyword evidence="3" id="KW-0804">Transcription</keyword>